<dbReference type="Proteomes" id="UP000317093">
    <property type="component" value="Chromosome"/>
</dbReference>
<dbReference type="InterPro" id="IPR050297">
    <property type="entry name" value="LipidA_mod_glycosyltrf_83"/>
</dbReference>
<feature type="transmembrane region" description="Helical" evidence="8">
    <location>
        <begin position="322"/>
        <end position="340"/>
    </location>
</feature>
<keyword evidence="2" id="KW-1003">Cell membrane</keyword>
<evidence type="ECO:0000313" key="10">
    <source>
        <dbReference type="Proteomes" id="UP000317093"/>
    </source>
</evidence>
<proteinExistence type="predicted"/>
<dbReference type="KEGG" id="knv:Pan216_55450"/>
<feature type="transmembrane region" description="Helical" evidence="8">
    <location>
        <begin position="160"/>
        <end position="185"/>
    </location>
</feature>
<dbReference type="GO" id="GO:0016763">
    <property type="term" value="F:pentosyltransferase activity"/>
    <property type="evidence" value="ECO:0007669"/>
    <property type="project" value="TreeGrafter"/>
</dbReference>
<feature type="transmembrane region" description="Helical" evidence="8">
    <location>
        <begin position="78"/>
        <end position="97"/>
    </location>
</feature>
<accession>A0A518BCE8</accession>
<sequence length="398" mass="43943">MTGRTAGLLSCVALAITLRLGMAVVATDWLSDDRDDYIVFARCLAGSGVYGSSPDQPSAFRAPGYPLLLLPWCRHSTALVFGVAALNLLASAVIVVATWRLVELGGFSGTAWVAALIVAIDPLLLQSSLLPMSETVFTALLVGLLFAWAERPSEGSAWRWRGLAALLVTAAAMTRPLAWAIWLLLGLACLLTGRRRDWCWITLAAIFLCLPWVVRNQVVLGRPILTTTHGGYTLWLGQNPVYFREVVAGPNATWPAASFQDWSLENTYRTRGKSELQRNDYYRDQALRWMIQHPRNAARSIGHHLVSLWGLAPNYGPRLGQFLCSVFYGIVFALAVLGLFQAKAWAQPFVILPVTIVATTAVHAVYWSNLRMRTPLMPVLAILAAWGLGWLWRRFGPE</sequence>
<gene>
    <name evidence="9" type="ORF">Pan216_55450</name>
</gene>
<name>A0A518BCE8_9BACT</name>
<feature type="transmembrane region" description="Helical" evidence="8">
    <location>
        <begin position="104"/>
        <end position="124"/>
    </location>
</feature>
<dbReference type="RefSeq" id="WP_419193031.1">
    <property type="nucleotide sequence ID" value="NZ_CP036279.1"/>
</dbReference>
<feature type="transmembrane region" description="Helical" evidence="8">
    <location>
        <begin position="130"/>
        <end position="148"/>
    </location>
</feature>
<dbReference type="PANTHER" id="PTHR33908:SF11">
    <property type="entry name" value="MEMBRANE PROTEIN"/>
    <property type="match status" value="1"/>
</dbReference>
<dbReference type="AlphaFoldDB" id="A0A518BCE8"/>
<dbReference type="GO" id="GO:0009103">
    <property type="term" value="P:lipopolysaccharide biosynthetic process"/>
    <property type="evidence" value="ECO:0007669"/>
    <property type="project" value="UniProtKB-ARBA"/>
</dbReference>
<evidence type="ECO:0000256" key="6">
    <source>
        <dbReference type="ARBA" id="ARBA00022989"/>
    </source>
</evidence>
<dbReference type="GO" id="GO:0005886">
    <property type="term" value="C:plasma membrane"/>
    <property type="evidence" value="ECO:0007669"/>
    <property type="project" value="UniProtKB-SubCell"/>
</dbReference>
<evidence type="ECO:0000313" key="9">
    <source>
        <dbReference type="EMBL" id="QDU64654.1"/>
    </source>
</evidence>
<protein>
    <recommendedName>
        <fullName evidence="11">Glycosyltransferase RgtA/B/C/D-like domain-containing protein</fullName>
    </recommendedName>
</protein>
<keyword evidence="7 8" id="KW-0472">Membrane</keyword>
<comment type="subcellular location">
    <subcellularLocation>
        <location evidence="1">Cell membrane</location>
        <topology evidence="1">Multi-pass membrane protein</topology>
    </subcellularLocation>
</comment>
<evidence type="ECO:0000256" key="7">
    <source>
        <dbReference type="ARBA" id="ARBA00023136"/>
    </source>
</evidence>
<feature type="transmembrane region" description="Helical" evidence="8">
    <location>
        <begin position="197"/>
        <end position="214"/>
    </location>
</feature>
<keyword evidence="5 8" id="KW-0812">Transmembrane</keyword>
<keyword evidence="10" id="KW-1185">Reference proteome</keyword>
<feature type="transmembrane region" description="Helical" evidence="8">
    <location>
        <begin position="346"/>
        <end position="367"/>
    </location>
</feature>
<evidence type="ECO:0000256" key="3">
    <source>
        <dbReference type="ARBA" id="ARBA00022676"/>
    </source>
</evidence>
<keyword evidence="4" id="KW-0808">Transferase</keyword>
<keyword evidence="3" id="KW-0328">Glycosyltransferase</keyword>
<reference evidence="9 10" key="1">
    <citation type="submission" date="2019-02" db="EMBL/GenBank/DDBJ databases">
        <title>Deep-cultivation of Planctomycetes and their phenomic and genomic characterization uncovers novel biology.</title>
        <authorList>
            <person name="Wiegand S."/>
            <person name="Jogler M."/>
            <person name="Boedeker C."/>
            <person name="Pinto D."/>
            <person name="Vollmers J."/>
            <person name="Rivas-Marin E."/>
            <person name="Kohn T."/>
            <person name="Peeters S.H."/>
            <person name="Heuer A."/>
            <person name="Rast P."/>
            <person name="Oberbeckmann S."/>
            <person name="Bunk B."/>
            <person name="Jeske O."/>
            <person name="Meyerdierks A."/>
            <person name="Storesund J.E."/>
            <person name="Kallscheuer N."/>
            <person name="Luecker S."/>
            <person name="Lage O.M."/>
            <person name="Pohl T."/>
            <person name="Merkel B.J."/>
            <person name="Hornburger P."/>
            <person name="Mueller R.-W."/>
            <person name="Bruemmer F."/>
            <person name="Labrenz M."/>
            <person name="Spormann A.M."/>
            <person name="Op den Camp H."/>
            <person name="Overmann J."/>
            <person name="Amann R."/>
            <person name="Jetten M.S.M."/>
            <person name="Mascher T."/>
            <person name="Medema M.H."/>
            <person name="Devos D.P."/>
            <person name="Kaster A.-K."/>
            <person name="Ovreas L."/>
            <person name="Rohde M."/>
            <person name="Galperin M.Y."/>
            <person name="Jogler C."/>
        </authorList>
    </citation>
    <scope>NUCLEOTIDE SEQUENCE [LARGE SCALE GENOMIC DNA]</scope>
    <source>
        <strain evidence="9 10">Pan216</strain>
    </source>
</reference>
<evidence type="ECO:0008006" key="11">
    <source>
        <dbReference type="Google" id="ProtNLM"/>
    </source>
</evidence>
<evidence type="ECO:0000256" key="4">
    <source>
        <dbReference type="ARBA" id="ARBA00022679"/>
    </source>
</evidence>
<feature type="transmembrane region" description="Helical" evidence="8">
    <location>
        <begin position="374"/>
        <end position="392"/>
    </location>
</feature>
<dbReference type="PANTHER" id="PTHR33908">
    <property type="entry name" value="MANNOSYLTRANSFERASE YKCB-RELATED"/>
    <property type="match status" value="1"/>
</dbReference>
<evidence type="ECO:0000256" key="5">
    <source>
        <dbReference type="ARBA" id="ARBA00022692"/>
    </source>
</evidence>
<evidence type="ECO:0000256" key="1">
    <source>
        <dbReference type="ARBA" id="ARBA00004651"/>
    </source>
</evidence>
<evidence type="ECO:0000256" key="2">
    <source>
        <dbReference type="ARBA" id="ARBA00022475"/>
    </source>
</evidence>
<dbReference type="EMBL" id="CP036279">
    <property type="protein sequence ID" value="QDU64654.1"/>
    <property type="molecule type" value="Genomic_DNA"/>
</dbReference>
<keyword evidence="6 8" id="KW-1133">Transmembrane helix</keyword>
<evidence type="ECO:0000256" key="8">
    <source>
        <dbReference type="SAM" id="Phobius"/>
    </source>
</evidence>
<organism evidence="9 10">
    <name type="scientific">Kolteria novifilia</name>
    <dbReference type="NCBI Taxonomy" id="2527975"/>
    <lineage>
        <taxon>Bacteria</taxon>
        <taxon>Pseudomonadati</taxon>
        <taxon>Planctomycetota</taxon>
        <taxon>Planctomycetia</taxon>
        <taxon>Kolteriales</taxon>
        <taxon>Kolteriaceae</taxon>
        <taxon>Kolteria</taxon>
    </lineage>
</organism>